<dbReference type="EMBL" id="CADCXU010023642">
    <property type="protein sequence ID" value="CAB0011037.1"/>
    <property type="molecule type" value="Genomic_DNA"/>
</dbReference>
<reference evidence="1 2" key="1">
    <citation type="submission" date="2020-02" db="EMBL/GenBank/DDBJ databases">
        <authorList>
            <person name="Ferguson B K."/>
        </authorList>
    </citation>
    <scope>NUCLEOTIDE SEQUENCE [LARGE SCALE GENOMIC DNA]</scope>
</reference>
<keyword evidence="2" id="KW-1185">Reference proteome</keyword>
<sequence length="61" mass="7327">MRLYRLFTLRSIRVVEEISIVFASKLRRFNRTAIHYGFTIQSRCAFIKPRALASLCEYRTR</sequence>
<organism evidence="1 2">
    <name type="scientific">Nesidiocoris tenuis</name>
    <dbReference type="NCBI Taxonomy" id="355587"/>
    <lineage>
        <taxon>Eukaryota</taxon>
        <taxon>Metazoa</taxon>
        <taxon>Ecdysozoa</taxon>
        <taxon>Arthropoda</taxon>
        <taxon>Hexapoda</taxon>
        <taxon>Insecta</taxon>
        <taxon>Pterygota</taxon>
        <taxon>Neoptera</taxon>
        <taxon>Paraneoptera</taxon>
        <taxon>Hemiptera</taxon>
        <taxon>Heteroptera</taxon>
        <taxon>Panheteroptera</taxon>
        <taxon>Cimicomorpha</taxon>
        <taxon>Miridae</taxon>
        <taxon>Dicyphina</taxon>
        <taxon>Nesidiocoris</taxon>
    </lineage>
</organism>
<gene>
    <name evidence="1" type="ORF">NTEN_LOCUS16030</name>
</gene>
<feature type="non-terminal residue" evidence="1">
    <location>
        <position position="61"/>
    </location>
</feature>
<evidence type="ECO:0000313" key="1">
    <source>
        <dbReference type="EMBL" id="CAB0011037.1"/>
    </source>
</evidence>
<name>A0A6H5H4N4_9HEMI</name>
<dbReference type="Proteomes" id="UP000479000">
    <property type="component" value="Unassembled WGS sequence"/>
</dbReference>
<accession>A0A6H5H4N4</accession>
<dbReference type="AlphaFoldDB" id="A0A6H5H4N4"/>
<evidence type="ECO:0000313" key="2">
    <source>
        <dbReference type="Proteomes" id="UP000479000"/>
    </source>
</evidence>
<proteinExistence type="predicted"/>
<protein>
    <submittedName>
        <fullName evidence="1">Uncharacterized protein</fullName>
    </submittedName>
</protein>